<dbReference type="EMBL" id="BAABIA010000007">
    <property type="protein sequence ID" value="GAA5144583.1"/>
    <property type="molecule type" value="Genomic_DNA"/>
</dbReference>
<keyword evidence="2" id="KW-0378">Hydrolase</keyword>
<evidence type="ECO:0000256" key="1">
    <source>
        <dbReference type="ARBA" id="ARBA00008779"/>
    </source>
</evidence>
<keyword evidence="3" id="KW-0732">Signal</keyword>
<reference evidence="6" key="1">
    <citation type="journal article" date="2019" name="Int. J. Syst. Evol. Microbiol.">
        <title>The Global Catalogue of Microorganisms (GCM) 10K type strain sequencing project: providing services to taxonomists for standard genome sequencing and annotation.</title>
        <authorList>
            <consortium name="The Broad Institute Genomics Platform"/>
            <consortium name="The Broad Institute Genome Sequencing Center for Infectious Disease"/>
            <person name="Wu L."/>
            <person name="Ma J."/>
        </authorList>
    </citation>
    <scope>NUCLEOTIDE SEQUENCE [LARGE SCALE GENOMIC DNA]</scope>
    <source>
        <strain evidence="6">JCM 18053</strain>
    </source>
</reference>
<dbReference type="InterPro" id="IPR000917">
    <property type="entry name" value="Sulfatase_N"/>
</dbReference>
<proteinExistence type="inferred from homology"/>
<dbReference type="RefSeq" id="WP_345737687.1">
    <property type="nucleotide sequence ID" value="NZ_BAABIA010000007.1"/>
</dbReference>
<dbReference type="InterPro" id="IPR017850">
    <property type="entry name" value="Alkaline_phosphatase_core_sf"/>
</dbReference>
<keyword evidence="6" id="KW-1185">Reference proteome</keyword>
<feature type="domain" description="Sulfatase N-terminal" evidence="4">
    <location>
        <begin position="26"/>
        <end position="318"/>
    </location>
</feature>
<evidence type="ECO:0000256" key="2">
    <source>
        <dbReference type="ARBA" id="ARBA00022801"/>
    </source>
</evidence>
<dbReference type="Pfam" id="PF00884">
    <property type="entry name" value="Sulfatase"/>
    <property type="match status" value="1"/>
</dbReference>
<comment type="caution">
    <text evidence="5">The sequence shown here is derived from an EMBL/GenBank/DDBJ whole genome shotgun (WGS) entry which is preliminary data.</text>
</comment>
<evidence type="ECO:0000313" key="5">
    <source>
        <dbReference type="EMBL" id="GAA5144583.1"/>
    </source>
</evidence>
<accession>A0ABP9PDE1</accession>
<name>A0ABP9PDE1_9BACT</name>
<protein>
    <submittedName>
        <fullName evidence="5">Sulfatase</fullName>
    </submittedName>
</protein>
<evidence type="ECO:0000256" key="3">
    <source>
        <dbReference type="SAM" id="SignalP"/>
    </source>
</evidence>
<gene>
    <name evidence="5" type="ORF">GCM10023213_35030</name>
</gene>
<evidence type="ECO:0000259" key="4">
    <source>
        <dbReference type="Pfam" id="PF00884"/>
    </source>
</evidence>
<dbReference type="Gene3D" id="3.40.720.10">
    <property type="entry name" value="Alkaline Phosphatase, subunit A"/>
    <property type="match status" value="1"/>
</dbReference>
<dbReference type="SUPFAM" id="SSF53649">
    <property type="entry name" value="Alkaline phosphatase-like"/>
    <property type="match status" value="1"/>
</dbReference>
<evidence type="ECO:0000313" key="6">
    <source>
        <dbReference type="Proteomes" id="UP001499852"/>
    </source>
</evidence>
<dbReference type="Proteomes" id="UP001499852">
    <property type="component" value="Unassembled WGS sequence"/>
</dbReference>
<dbReference type="PANTHER" id="PTHR42693">
    <property type="entry name" value="ARYLSULFATASE FAMILY MEMBER"/>
    <property type="match status" value="1"/>
</dbReference>
<comment type="similarity">
    <text evidence="1">Belongs to the sulfatase family.</text>
</comment>
<dbReference type="CDD" id="cd16027">
    <property type="entry name" value="SGSH"/>
    <property type="match status" value="1"/>
</dbReference>
<dbReference type="InterPro" id="IPR050738">
    <property type="entry name" value="Sulfatase"/>
</dbReference>
<organism evidence="5 6">
    <name type="scientific">Prosthecobacter algae</name>
    <dbReference type="NCBI Taxonomy" id="1144682"/>
    <lineage>
        <taxon>Bacteria</taxon>
        <taxon>Pseudomonadati</taxon>
        <taxon>Verrucomicrobiota</taxon>
        <taxon>Verrucomicrobiia</taxon>
        <taxon>Verrucomicrobiales</taxon>
        <taxon>Verrucomicrobiaceae</taxon>
        <taxon>Prosthecobacter</taxon>
    </lineage>
</organism>
<sequence length="492" mass="55602">MTKFLFLLLGFLLLPPAQAATPARKPNIFWLIGENLSHDLGCYGAKDVHTPNLDRLAAEGVRYTRVFSTNPACAPSRSAFFVGMYQTSTDTHPMRAHRTDGFKLPEGVRPVTHRLQDGGYFTANIKTVGNESVGTGKLDLNYVNEGPIYHENSSEWETLKTRQPFFAVVNAEESEYDIYDRKSAEKDRVEWVGERIHVQHAKAESVTLPPYYPEHPVVRQEWARYLNSVSGMDLRFGKALAQLRADGLEDDTIIIFFGDNGRLEPRGIHWCYDNGLRVPMIIKWPKNFPAPAQIKPGTIDDRILSLIDVTATTLALAGQPKPLLMQGRVFLGEQTEAPRTFAFAARDRIDETPQRIRSVHDERYHYIRTLSTGPTFSSLNRYKEKCFAIMPVMRGLHAQGKLTGPALELMQRTGPCEELYDTQTDPHEVKNLLTSQEPEHREALIRLRAALDTWMTETGDRGAIPEPAEVTAPFAQEMHQWFGTPSWALPSK</sequence>
<dbReference type="PANTHER" id="PTHR42693:SF53">
    <property type="entry name" value="ENDO-4-O-SULFATASE"/>
    <property type="match status" value="1"/>
</dbReference>
<feature type="signal peptide" evidence="3">
    <location>
        <begin position="1"/>
        <end position="19"/>
    </location>
</feature>
<feature type="chain" id="PRO_5045668998" evidence="3">
    <location>
        <begin position="20"/>
        <end position="492"/>
    </location>
</feature>